<feature type="transmembrane region" description="Helical" evidence="2">
    <location>
        <begin position="129"/>
        <end position="148"/>
    </location>
</feature>
<keyword evidence="2" id="KW-0812">Transmembrane</keyword>
<feature type="region of interest" description="Disordered" evidence="1">
    <location>
        <begin position="43"/>
        <end position="97"/>
    </location>
</feature>
<keyword evidence="2" id="KW-1133">Transmembrane helix</keyword>
<dbReference type="Pfam" id="PF13717">
    <property type="entry name" value="Zn_ribbon_4"/>
    <property type="match status" value="1"/>
</dbReference>
<keyword evidence="5" id="KW-1185">Reference proteome</keyword>
<name>A0ABS6BF99_9SPHN</name>
<evidence type="ECO:0000259" key="3">
    <source>
        <dbReference type="Pfam" id="PF13717"/>
    </source>
</evidence>
<reference evidence="4 5" key="1">
    <citation type="submission" date="2021-06" db="EMBL/GenBank/DDBJ databases">
        <title>Sphingomonas sp. XMGL2, whole genome shotgun sequencing project.</title>
        <authorList>
            <person name="Zhao G."/>
            <person name="Shen L."/>
        </authorList>
    </citation>
    <scope>NUCLEOTIDE SEQUENCE [LARGE SCALE GENOMIC DNA]</scope>
    <source>
        <strain evidence="4 5">XMGL2</strain>
    </source>
</reference>
<keyword evidence="2" id="KW-0472">Membrane</keyword>
<dbReference type="InterPro" id="IPR011723">
    <property type="entry name" value="Znf/thioredoxin_put"/>
</dbReference>
<dbReference type="NCBIfam" id="NF038353">
    <property type="entry name" value="FxLYD_dom"/>
    <property type="match status" value="1"/>
</dbReference>
<evidence type="ECO:0000256" key="2">
    <source>
        <dbReference type="SAM" id="Phobius"/>
    </source>
</evidence>
<feature type="compositionally biased region" description="Pro residues" evidence="1">
    <location>
        <begin position="73"/>
        <end position="97"/>
    </location>
</feature>
<feature type="domain" description="Zinc finger/thioredoxin putative" evidence="3">
    <location>
        <begin position="1"/>
        <end position="35"/>
    </location>
</feature>
<dbReference type="RefSeq" id="WP_216320395.1">
    <property type="nucleotide sequence ID" value="NZ_JAHKRT010000002.1"/>
</dbReference>
<organism evidence="4 5">
    <name type="scientific">Sphingomonas quercus</name>
    <dbReference type="NCBI Taxonomy" id="2842451"/>
    <lineage>
        <taxon>Bacteria</taxon>
        <taxon>Pseudomonadati</taxon>
        <taxon>Pseudomonadota</taxon>
        <taxon>Alphaproteobacteria</taxon>
        <taxon>Sphingomonadales</taxon>
        <taxon>Sphingomonadaceae</taxon>
        <taxon>Sphingomonas</taxon>
    </lineage>
</organism>
<proteinExistence type="predicted"/>
<dbReference type="NCBIfam" id="TIGR02098">
    <property type="entry name" value="MJ0042_CXXC"/>
    <property type="match status" value="1"/>
</dbReference>
<accession>A0ABS6BF99</accession>
<dbReference type="EMBL" id="JAHKRT010000002">
    <property type="protein sequence ID" value="MBU3076979.1"/>
    <property type="molecule type" value="Genomic_DNA"/>
</dbReference>
<dbReference type="InterPro" id="IPR047676">
    <property type="entry name" value="FxLYD_dom"/>
</dbReference>
<evidence type="ECO:0000313" key="5">
    <source>
        <dbReference type="Proteomes" id="UP000776276"/>
    </source>
</evidence>
<evidence type="ECO:0000313" key="4">
    <source>
        <dbReference type="EMBL" id="MBU3076979.1"/>
    </source>
</evidence>
<comment type="caution">
    <text evidence="4">The sequence shown here is derived from an EMBL/GenBank/DDBJ whole genome shotgun (WGS) entry which is preliminary data.</text>
</comment>
<feature type="compositionally biased region" description="Low complexity" evidence="1">
    <location>
        <begin position="43"/>
        <end position="61"/>
    </location>
</feature>
<gene>
    <name evidence="4" type="ORF">KOF26_03795</name>
</gene>
<evidence type="ECO:0000256" key="1">
    <source>
        <dbReference type="SAM" id="MobiDB-lite"/>
    </source>
</evidence>
<sequence>MIISCPECGTRYDVPEAAIGASGRKLKCAACGNRWHIDGITAADQAGAPPEPAGAAPSVVAERPHSPVASREVPPPAHPSAPPLPVAPAVPPPPPPAGLVAEAEAADAGPSPFDYQPPFEPRPRSALKWLLWLLVAVLVLGAAAFFAVRANVGGVGDRLSRAEAATGSPLVISFTSTPERRPMDSGNELLSVAGRVTNPTSKPVRVPDIRAELRDAQGRAVYNWTIGAPVTRLAPGASADFNSAEVDVPQAARTIHLKPGPAPQV</sequence>
<dbReference type="Proteomes" id="UP000776276">
    <property type="component" value="Unassembled WGS sequence"/>
</dbReference>
<protein>
    <submittedName>
        <fullName evidence="4">Zinc-ribbon domain-containing protein</fullName>
    </submittedName>
</protein>